<dbReference type="OrthoDB" id="48903at2759"/>
<dbReference type="PANTHER" id="PTHR43649">
    <property type="entry name" value="ARABINOSE-BINDING PROTEIN-RELATED"/>
    <property type="match status" value="1"/>
</dbReference>
<dbReference type="InParanoid" id="A0A1E7EYM2"/>
<protein>
    <submittedName>
        <fullName evidence="1">Uncharacterized protein</fullName>
    </submittedName>
</protein>
<dbReference type="Pfam" id="PF01547">
    <property type="entry name" value="SBP_bac_1"/>
    <property type="match status" value="1"/>
</dbReference>
<dbReference type="SUPFAM" id="SSF53850">
    <property type="entry name" value="Periplasmic binding protein-like II"/>
    <property type="match status" value="1"/>
</dbReference>
<dbReference type="Proteomes" id="UP000095751">
    <property type="component" value="Unassembled WGS sequence"/>
</dbReference>
<dbReference type="InterPro" id="IPR006059">
    <property type="entry name" value="SBP"/>
</dbReference>
<dbReference type="AlphaFoldDB" id="A0A1E7EYM2"/>
<sequence length="60" mass="7058">MDILLEIRNFLTSFDNKVYLIPLDGDTLTLYYRKDILNALNLTVPRTWNEYNDVAKAVHN</sequence>
<proteinExistence type="predicted"/>
<feature type="non-terminal residue" evidence="1">
    <location>
        <position position="60"/>
    </location>
</feature>
<dbReference type="Gene3D" id="3.40.190.10">
    <property type="entry name" value="Periplasmic binding protein-like II"/>
    <property type="match status" value="2"/>
</dbReference>
<evidence type="ECO:0000313" key="2">
    <source>
        <dbReference type="Proteomes" id="UP000095751"/>
    </source>
</evidence>
<dbReference type="InterPro" id="IPR050490">
    <property type="entry name" value="Bact_solute-bd_prot1"/>
</dbReference>
<gene>
    <name evidence="1" type="ORF">FRACYDRAFT_164563</name>
</gene>
<dbReference type="EMBL" id="KV784370">
    <property type="protein sequence ID" value="OEU10905.1"/>
    <property type="molecule type" value="Genomic_DNA"/>
</dbReference>
<evidence type="ECO:0000313" key="1">
    <source>
        <dbReference type="EMBL" id="OEU10905.1"/>
    </source>
</evidence>
<dbReference type="PANTHER" id="PTHR43649:SF12">
    <property type="entry name" value="DIACETYLCHITOBIOSE BINDING PROTEIN DASA"/>
    <property type="match status" value="1"/>
</dbReference>
<keyword evidence="2" id="KW-1185">Reference proteome</keyword>
<organism evidence="1 2">
    <name type="scientific">Fragilariopsis cylindrus CCMP1102</name>
    <dbReference type="NCBI Taxonomy" id="635003"/>
    <lineage>
        <taxon>Eukaryota</taxon>
        <taxon>Sar</taxon>
        <taxon>Stramenopiles</taxon>
        <taxon>Ochrophyta</taxon>
        <taxon>Bacillariophyta</taxon>
        <taxon>Bacillariophyceae</taxon>
        <taxon>Bacillariophycidae</taxon>
        <taxon>Bacillariales</taxon>
        <taxon>Bacillariaceae</taxon>
        <taxon>Fragilariopsis</taxon>
    </lineage>
</organism>
<dbReference type="KEGG" id="fcy:FRACYDRAFT_164563"/>
<name>A0A1E7EYM2_9STRA</name>
<reference evidence="1 2" key="1">
    <citation type="submission" date="2016-09" db="EMBL/GenBank/DDBJ databases">
        <title>Extensive genetic diversity and differential bi-allelic expression allows diatom success in the polar Southern Ocean.</title>
        <authorList>
            <consortium name="DOE Joint Genome Institute"/>
            <person name="Mock T."/>
            <person name="Otillar R.P."/>
            <person name="Strauss J."/>
            <person name="Dupont C."/>
            <person name="Frickenhaus S."/>
            <person name="Maumus F."/>
            <person name="Mcmullan M."/>
            <person name="Sanges R."/>
            <person name="Schmutz J."/>
            <person name="Toseland A."/>
            <person name="Valas R."/>
            <person name="Veluchamy A."/>
            <person name="Ward B.J."/>
            <person name="Allen A."/>
            <person name="Barry K."/>
            <person name="Falciatore A."/>
            <person name="Ferrante M."/>
            <person name="Fortunato A.E."/>
            <person name="Gloeckner G."/>
            <person name="Gruber A."/>
            <person name="Hipkin R."/>
            <person name="Janech M."/>
            <person name="Kroth P."/>
            <person name="Leese F."/>
            <person name="Lindquist E."/>
            <person name="Lyon B.R."/>
            <person name="Martin J."/>
            <person name="Mayer C."/>
            <person name="Parker M."/>
            <person name="Quesneville H."/>
            <person name="Raymond J."/>
            <person name="Uhlig C."/>
            <person name="Valentin K.U."/>
            <person name="Worden A.Z."/>
            <person name="Armbrust E.V."/>
            <person name="Bowler C."/>
            <person name="Green B."/>
            <person name="Moulton V."/>
            <person name="Van Oosterhout C."/>
            <person name="Grigoriev I."/>
        </authorList>
    </citation>
    <scope>NUCLEOTIDE SEQUENCE [LARGE SCALE GENOMIC DNA]</scope>
    <source>
        <strain evidence="1 2">CCMP1102</strain>
    </source>
</reference>
<accession>A0A1E7EYM2</accession>